<keyword evidence="1" id="KW-0472">Membrane</keyword>
<protein>
    <recommendedName>
        <fullName evidence="4">DUF445 domain-containing protein</fullName>
    </recommendedName>
</protein>
<accession>B3RVE9</accession>
<dbReference type="Proteomes" id="UP000009022">
    <property type="component" value="Unassembled WGS sequence"/>
</dbReference>
<gene>
    <name evidence="2" type="ORF">TRIADDRAFT_55628</name>
</gene>
<dbReference type="OrthoDB" id="10013811at2759"/>
<dbReference type="PANTHER" id="PTHR38568">
    <property type="entry name" value="DUF445 DOMAIN-CONTAINING PROTEIN-RELATED"/>
    <property type="match status" value="1"/>
</dbReference>
<name>B3RVE9_TRIAD</name>
<sequence>MEDPAAVRSNAKGLLLDANNDDEIHMESTEMILIETTNESNTDRTQSKIPFRQRVEGLYKNYCGVAEWGNFITLVIMILGIILVEIFKHIHPKVYYQIFRIIRAIGVFGLSGGITNWLAVKMLFDKIPGLIGSGVIRNQFIEIRNCVKMVVLDTFFEPSSMMEYLNGKQDDWLQQLDIDSKIDGVLKSQAADEIVDKQLSLMMSRPEGMMLSFMGMNVNVLKPTILPFIHGLGPTVSSVLSKNIQTSEFINPENIRKQVDELLSVKLEEMTAARVKALVEHMIRKHLGWLVVWGNVFGALIGIICEVSSVFK</sequence>
<dbReference type="AlphaFoldDB" id="B3RVE9"/>
<evidence type="ECO:0000256" key="1">
    <source>
        <dbReference type="SAM" id="Phobius"/>
    </source>
</evidence>
<dbReference type="eggNOG" id="ENOG502S2FN">
    <property type="taxonomic scope" value="Eukaryota"/>
</dbReference>
<keyword evidence="1" id="KW-0812">Transmembrane</keyword>
<dbReference type="GeneID" id="6753230"/>
<dbReference type="HOGENOM" id="CLU_077507_0_0_1"/>
<evidence type="ECO:0008006" key="4">
    <source>
        <dbReference type="Google" id="ProtNLM"/>
    </source>
</evidence>
<evidence type="ECO:0000313" key="2">
    <source>
        <dbReference type="EMBL" id="EDV25488.1"/>
    </source>
</evidence>
<dbReference type="InParanoid" id="B3RVE9"/>
<reference evidence="2 3" key="1">
    <citation type="journal article" date="2008" name="Nature">
        <title>The Trichoplax genome and the nature of placozoans.</title>
        <authorList>
            <person name="Srivastava M."/>
            <person name="Begovic E."/>
            <person name="Chapman J."/>
            <person name="Putnam N.H."/>
            <person name="Hellsten U."/>
            <person name="Kawashima T."/>
            <person name="Kuo A."/>
            <person name="Mitros T."/>
            <person name="Salamov A."/>
            <person name="Carpenter M.L."/>
            <person name="Signorovitch A.Y."/>
            <person name="Moreno M.A."/>
            <person name="Kamm K."/>
            <person name="Grimwood J."/>
            <person name="Schmutz J."/>
            <person name="Shapiro H."/>
            <person name="Grigoriev I.V."/>
            <person name="Buss L.W."/>
            <person name="Schierwater B."/>
            <person name="Dellaporta S.L."/>
            <person name="Rokhsar D.S."/>
        </authorList>
    </citation>
    <scope>NUCLEOTIDE SEQUENCE [LARGE SCALE GENOMIC DNA]</scope>
    <source>
        <strain evidence="2 3">Grell-BS-1999</strain>
    </source>
</reference>
<dbReference type="PANTHER" id="PTHR38568:SF1">
    <property type="entry name" value="DUF445 DOMAIN-CONTAINING PROTEIN"/>
    <property type="match status" value="1"/>
</dbReference>
<evidence type="ECO:0000313" key="3">
    <source>
        <dbReference type="Proteomes" id="UP000009022"/>
    </source>
</evidence>
<dbReference type="EMBL" id="DS985244">
    <property type="protein sequence ID" value="EDV25488.1"/>
    <property type="molecule type" value="Genomic_DNA"/>
</dbReference>
<keyword evidence="3" id="KW-1185">Reference proteome</keyword>
<keyword evidence="1" id="KW-1133">Transmembrane helix</keyword>
<dbReference type="CTD" id="6753230"/>
<dbReference type="OMA" id="HMESTEM"/>
<feature type="transmembrane region" description="Helical" evidence="1">
    <location>
        <begin position="68"/>
        <end position="87"/>
    </location>
</feature>
<dbReference type="KEGG" id="tad:TRIADDRAFT_55628"/>
<feature type="transmembrane region" description="Helical" evidence="1">
    <location>
        <begin position="287"/>
        <end position="311"/>
    </location>
</feature>
<organism evidence="2 3">
    <name type="scientific">Trichoplax adhaerens</name>
    <name type="common">Trichoplax reptans</name>
    <dbReference type="NCBI Taxonomy" id="10228"/>
    <lineage>
        <taxon>Eukaryota</taxon>
        <taxon>Metazoa</taxon>
        <taxon>Placozoa</taxon>
        <taxon>Uniplacotomia</taxon>
        <taxon>Trichoplacea</taxon>
        <taxon>Trichoplacidae</taxon>
        <taxon>Trichoplax</taxon>
    </lineage>
</organism>
<dbReference type="PhylomeDB" id="B3RVE9"/>
<dbReference type="RefSeq" id="XP_002111521.1">
    <property type="nucleotide sequence ID" value="XM_002111485.1"/>
</dbReference>
<proteinExistence type="predicted"/>